<keyword evidence="15" id="KW-1185">Reference proteome</keyword>
<comment type="caution">
    <text evidence="14">The sequence shown here is derived from an EMBL/GenBank/DDBJ whole genome shotgun (WGS) entry which is preliminary data.</text>
</comment>
<feature type="active site" description="Nucleophile" evidence="9">
    <location>
        <position position="414"/>
    </location>
</feature>
<dbReference type="Pfam" id="PF01019">
    <property type="entry name" value="G_glu_transpept"/>
    <property type="match status" value="1"/>
</dbReference>
<comment type="subunit">
    <text evidence="11">This enzyme consists of two polypeptide chains, which are synthesized in precursor form from a single polypeptide.</text>
</comment>
<dbReference type="InterPro" id="IPR029055">
    <property type="entry name" value="Ntn_hydrolases_N"/>
</dbReference>
<feature type="binding site" evidence="10">
    <location>
        <begin position="478"/>
        <end position="479"/>
    </location>
    <ligand>
        <name>L-glutamate</name>
        <dbReference type="ChEBI" id="CHEBI:29985"/>
    </ligand>
</feature>
<dbReference type="SUPFAM" id="SSF56235">
    <property type="entry name" value="N-terminal nucleophile aminohydrolases (Ntn hydrolases)"/>
    <property type="match status" value="1"/>
</dbReference>
<feature type="region of interest" description="Disordered" evidence="12">
    <location>
        <begin position="29"/>
        <end position="50"/>
    </location>
</feature>
<evidence type="ECO:0000256" key="2">
    <source>
        <dbReference type="ARBA" id="ARBA00001089"/>
    </source>
</evidence>
<keyword evidence="5 11" id="KW-0378">Hydrolase</keyword>
<sequence length="593" mass="64734">MARTLTQLAMAVVAASLFISPVISKEAGKTTNKQTADQVAPETTTGRSTQTLVRGKEWMVAAANPYASEAGAAILRQGGNAIDAMVTTQLVLGLTEPQSSGIGGGAFLVYWDAEKDRLTTFDGRETAPFAATPRLFQTPEGQPLAFFDAVVGGRSVGTPGTVMLMWRTHQRYGKLPWRDLFSPAIKLAKDGFLVSPRLATLIANDQERLKRWKDTEAYFFNQDGSPLRAGQTLTNPTYADTLTQIAERGASAFYHGDIAKDIVRTVRKAEDNPGVLSAMDLATYQIKEREPVCAPYRQFEICGMGPPSSGALTLGQIMGMLSHFPLDKMGRNDINSWRLIGDASRLAFADRGRYMADSDYVPMPTAGLLADDYLAQRATLLKGDNALTKVEPGQPVWSHAMNYTTDEALELPSTSHFSIVDRDRNVVSVTTTIENGFGSRLMVRGFLLNNELTDFSFRTHIDGRPIANRLEPGKRPRSSMAPTIVMRKGTPYLAIGSPGGSQIIGYVAKTLVGHLDWNLDLQQAINLPNMNNRFGAFELEQGTAAEQWAPKLEQIGFEVKVKDLNSGVQAIKIDDKQLTGAADPRREGKVIAQ</sequence>
<reference evidence="14 15" key="1">
    <citation type="submission" date="2012-12" db="EMBL/GenBank/DDBJ databases">
        <title>Genome Assembly of Photobacterium sp. AK15.</title>
        <authorList>
            <person name="Khatri I."/>
            <person name="Vaidya B."/>
            <person name="Srinivas T.N.R."/>
            <person name="Subramanian S."/>
            <person name="Pinnaka A."/>
        </authorList>
    </citation>
    <scope>NUCLEOTIDE SEQUENCE [LARGE SCALE GENOMIC DNA]</scope>
    <source>
        <strain evidence="14 15">AK15</strain>
    </source>
</reference>
<dbReference type="InterPro" id="IPR043138">
    <property type="entry name" value="GGT_lsub"/>
</dbReference>
<evidence type="ECO:0000256" key="5">
    <source>
        <dbReference type="ARBA" id="ARBA00022801"/>
    </source>
</evidence>
<feature type="binding site" evidence="10">
    <location>
        <position position="454"/>
    </location>
    <ligand>
        <name>L-glutamate</name>
        <dbReference type="ChEBI" id="CHEBI:29985"/>
    </ligand>
</feature>
<evidence type="ECO:0000256" key="8">
    <source>
        <dbReference type="ARBA" id="ARBA00047417"/>
    </source>
</evidence>
<dbReference type="EC" id="3.4.19.13" evidence="11"/>
<keyword evidence="11" id="KW-0317">Glutathione biosynthesis</keyword>
<dbReference type="EC" id="2.3.2.2" evidence="11"/>
<evidence type="ECO:0000256" key="10">
    <source>
        <dbReference type="PIRSR" id="PIRSR600101-2"/>
    </source>
</evidence>
<dbReference type="RefSeq" id="WP_007471046.1">
    <property type="nucleotide sequence ID" value="NZ_AMZO01000045.1"/>
</dbReference>
<dbReference type="AlphaFoldDB" id="L8J3C5"/>
<keyword evidence="4 11" id="KW-0808">Transferase</keyword>
<evidence type="ECO:0000256" key="9">
    <source>
        <dbReference type="PIRSR" id="PIRSR600101-1"/>
    </source>
</evidence>
<comment type="similarity">
    <text evidence="3 11">Belongs to the gamma-glutamyltransferase family.</text>
</comment>
<evidence type="ECO:0000256" key="11">
    <source>
        <dbReference type="RuleBase" id="RU368036"/>
    </source>
</evidence>
<evidence type="ECO:0000256" key="6">
    <source>
        <dbReference type="ARBA" id="ARBA00023145"/>
    </source>
</evidence>
<dbReference type="Gene3D" id="3.60.20.40">
    <property type="match status" value="1"/>
</dbReference>
<dbReference type="PANTHER" id="PTHR43199:SF1">
    <property type="entry name" value="GLUTATHIONE HYDROLASE PROENZYME"/>
    <property type="match status" value="1"/>
</dbReference>
<feature type="signal peptide" evidence="13">
    <location>
        <begin position="1"/>
        <end position="24"/>
    </location>
</feature>
<name>L8J3C5_9GAMM</name>
<dbReference type="NCBIfam" id="TIGR00066">
    <property type="entry name" value="g_glut_trans"/>
    <property type="match status" value="1"/>
</dbReference>
<comment type="pathway">
    <text evidence="11">Sulfur metabolism; glutathione metabolism.</text>
</comment>
<feature type="chain" id="PRO_5003993461" description="Glutathione hydrolase proenzyme" evidence="13">
    <location>
        <begin position="25"/>
        <end position="593"/>
    </location>
</feature>
<evidence type="ECO:0000256" key="1">
    <source>
        <dbReference type="ARBA" id="ARBA00001049"/>
    </source>
</evidence>
<gene>
    <name evidence="14" type="ORF">C942_03938</name>
</gene>
<evidence type="ECO:0000256" key="13">
    <source>
        <dbReference type="SAM" id="SignalP"/>
    </source>
</evidence>
<comment type="catalytic activity">
    <reaction evidence="1 11">
        <text>an S-substituted glutathione + H2O = an S-substituted L-cysteinylglycine + L-glutamate</text>
        <dbReference type="Rhea" id="RHEA:59468"/>
        <dbReference type="ChEBI" id="CHEBI:15377"/>
        <dbReference type="ChEBI" id="CHEBI:29985"/>
        <dbReference type="ChEBI" id="CHEBI:90779"/>
        <dbReference type="ChEBI" id="CHEBI:143103"/>
        <dbReference type="EC" id="3.4.19.13"/>
    </reaction>
</comment>
<dbReference type="PANTHER" id="PTHR43199">
    <property type="entry name" value="GLUTATHIONE HYDROLASE"/>
    <property type="match status" value="1"/>
</dbReference>
<dbReference type="GO" id="GO:0006751">
    <property type="term" value="P:glutathione catabolic process"/>
    <property type="evidence" value="ECO:0007669"/>
    <property type="project" value="UniProtKB-UniRule"/>
</dbReference>
<feature type="binding site" evidence="10">
    <location>
        <position position="124"/>
    </location>
    <ligand>
        <name>L-glutamate</name>
        <dbReference type="ChEBI" id="CHEBI:29985"/>
    </ligand>
</feature>
<organism evidence="14 15">
    <name type="scientific">Photobacterium marinum</name>
    <dbReference type="NCBI Taxonomy" id="1056511"/>
    <lineage>
        <taxon>Bacteria</taxon>
        <taxon>Pseudomonadati</taxon>
        <taxon>Pseudomonadota</taxon>
        <taxon>Gammaproteobacteria</taxon>
        <taxon>Vibrionales</taxon>
        <taxon>Vibrionaceae</taxon>
        <taxon>Photobacterium</taxon>
    </lineage>
</organism>
<dbReference type="EMBL" id="AMZO01000045">
    <property type="protein sequence ID" value="ELR63241.1"/>
    <property type="molecule type" value="Genomic_DNA"/>
</dbReference>
<keyword evidence="7 11" id="KW-0012">Acyltransferase</keyword>
<comment type="catalytic activity">
    <reaction evidence="2 11">
        <text>glutathione + H2O = L-cysteinylglycine + L-glutamate</text>
        <dbReference type="Rhea" id="RHEA:28807"/>
        <dbReference type="ChEBI" id="CHEBI:15377"/>
        <dbReference type="ChEBI" id="CHEBI:29985"/>
        <dbReference type="ChEBI" id="CHEBI:57925"/>
        <dbReference type="ChEBI" id="CHEBI:61694"/>
        <dbReference type="EC" id="3.4.19.13"/>
    </reaction>
</comment>
<dbReference type="GO" id="GO:0006750">
    <property type="term" value="P:glutathione biosynthetic process"/>
    <property type="evidence" value="ECO:0007669"/>
    <property type="project" value="UniProtKB-KW"/>
</dbReference>
<dbReference type="InterPro" id="IPR000101">
    <property type="entry name" value="GGT_peptidase"/>
</dbReference>
<protein>
    <recommendedName>
        <fullName evidence="11">Glutathione hydrolase proenzyme</fullName>
        <ecNumber evidence="11">2.3.2.2</ecNumber>
        <ecNumber evidence="11">3.4.19.13</ecNumber>
    </recommendedName>
    <component>
        <recommendedName>
            <fullName evidence="11">Glutathione hydrolase large chain</fullName>
        </recommendedName>
    </component>
    <component>
        <recommendedName>
            <fullName evidence="11">Glutathione hydrolase small chain</fullName>
        </recommendedName>
    </component>
</protein>
<evidence type="ECO:0000256" key="12">
    <source>
        <dbReference type="SAM" id="MobiDB-lite"/>
    </source>
</evidence>
<evidence type="ECO:0000256" key="7">
    <source>
        <dbReference type="ARBA" id="ARBA00023315"/>
    </source>
</evidence>
<evidence type="ECO:0000313" key="14">
    <source>
        <dbReference type="EMBL" id="ELR63241.1"/>
    </source>
</evidence>
<dbReference type="OrthoDB" id="5297205at2"/>
<comment type="PTM">
    <text evidence="11">Cleaved by autocatalysis into a large and a small subunit.</text>
</comment>
<accession>L8J3C5</accession>
<keyword evidence="6 11" id="KW-0865">Zymogen</keyword>
<comment type="catalytic activity">
    <reaction evidence="8 11">
        <text>an N-terminal (5-L-glutamyl)-[peptide] + an alpha-amino acid = 5-L-glutamyl amino acid + an N-terminal L-alpha-aminoacyl-[peptide]</text>
        <dbReference type="Rhea" id="RHEA:23904"/>
        <dbReference type="Rhea" id="RHEA-COMP:9780"/>
        <dbReference type="Rhea" id="RHEA-COMP:9795"/>
        <dbReference type="ChEBI" id="CHEBI:77644"/>
        <dbReference type="ChEBI" id="CHEBI:78597"/>
        <dbReference type="ChEBI" id="CHEBI:78599"/>
        <dbReference type="ChEBI" id="CHEBI:78608"/>
        <dbReference type="EC" id="2.3.2.2"/>
    </reaction>
</comment>
<proteinExistence type="inferred from homology"/>
<dbReference type="InterPro" id="IPR051792">
    <property type="entry name" value="GGT_bact"/>
</dbReference>
<evidence type="ECO:0000256" key="3">
    <source>
        <dbReference type="ARBA" id="ARBA00009381"/>
    </source>
</evidence>
<dbReference type="InterPro" id="IPR043137">
    <property type="entry name" value="GGT_ssub_C"/>
</dbReference>
<dbReference type="PRINTS" id="PR01210">
    <property type="entry name" value="GGTRANSPTASE"/>
</dbReference>
<dbReference type="Proteomes" id="UP000011134">
    <property type="component" value="Unassembled WGS sequence"/>
</dbReference>
<dbReference type="UniPathway" id="UPA00204"/>
<keyword evidence="13" id="KW-0732">Signal</keyword>
<dbReference type="Gene3D" id="1.10.246.130">
    <property type="match status" value="1"/>
</dbReference>
<dbReference type="GO" id="GO:0036374">
    <property type="term" value="F:glutathione hydrolase activity"/>
    <property type="evidence" value="ECO:0007669"/>
    <property type="project" value="UniProtKB-UniRule"/>
</dbReference>
<dbReference type="PATRIC" id="fig|1056511.3.peg.4752"/>
<dbReference type="GO" id="GO:0103068">
    <property type="term" value="F:leukotriene C4 gamma-glutamyl transferase activity"/>
    <property type="evidence" value="ECO:0007669"/>
    <property type="project" value="UniProtKB-EC"/>
</dbReference>
<feature type="binding site" evidence="10">
    <location>
        <position position="500"/>
    </location>
    <ligand>
        <name>L-glutamate</name>
        <dbReference type="ChEBI" id="CHEBI:29985"/>
    </ligand>
</feature>
<evidence type="ECO:0000256" key="4">
    <source>
        <dbReference type="ARBA" id="ARBA00022679"/>
    </source>
</evidence>
<evidence type="ECO:0000313" key="15">
    <source>
        <dbReference type="Proteomes" id="UP000011134"/>
    </source>
</evidence>